<evidence type="ECO:0000259" key="2">
    <source>
        <dbReference type="Pfam" id="PF00437"/>
    </source>
</evidence>
<dbReference type="PANTHER" id="PTHR30486:SF15">
    <property type="entry name" value="TYPE II_IV SECRETION SYSTEM ATPASE"/>
    <property type="match status" value="1"/>
</dbReference>
<gene>
    <name evidence="3" type="ORF">LFW2832_01321</name>
</gene>
<protein>
    <submittedName>
        <fullName evidence="3">Type II/IV secretion system protein</fullName>
    </submittedName>
</protein>
<dbReference type="GO" id="GO:0016887">
    <property type="term" value="F:ATP hydrolysis activity"/>
    <property type="evidence" value="ECO:0007669"/>
    <property type="project" value="InterPro"/>
</dbReference>
<dbReference type="InterPro" id="IPR050921">
    <property type="entry name" value="T4SS_GSP_E_ATPase"/>
</dbReference>
<dbReference type="Gene3D" id="3.40.50.300">
    <property type="entry name" value="P-loop containing nucleotide triphosphate hydrolases"/>
    <property type="match status" value="1"/>
</dbReference>
<dbReference type="SUPFAM" id="SSF52540">
    <property type="entry name" value="P-loop containing nucleoside triphosphate hydrolases"/>
    <property type="match status" value="1"/>
</dbReference>
<dbReference type="InterPro" id="IPR027417">
    <property type="entry name" value="P-loop_NTPase"/>
</dbReference>
<dbReference type="Pfam" id="PF00437">
    <property type="entry name" value="T2SSE"/>
    <property type="match status" value="1"/>
</dbReference>
<proteinExistence type="inferred from homology"/>
<evidence type="ECO:0000256" key="1">
    <source>
        <dbReference type="ARBA" id="ARBA00006611"/>
    </source>
</evidence>
<dbReference type="InterPro" id="IPR001482">
    <property type="entry name" value="T2SS/T4SS_dom"/>
</dbReference>
<dbReference type="Gene3D" id="3.30.450.380">
    <property type="match status" value="1"/>
</dbReference>
<name>A0A5E4LLK9_9ARCH</name>
<organism evidence="3 4">
    <name type="scientific">Candidatus Bilamarchaeum dharawalense</name>
    <dbReference type="NCBI Taxonomy" id="2885759"/>
    <lineage>
        <taxon>Archaea</taxon>
        <taxon>Candidatus Micrarchaeota</taxon>
        <taxon>Candidatus Micrarchaeia</taxon>
        <taxon>Candidatus Anstonellales</taxon>
        <taxon>Candidatus Bilamarchaeaceae</taxon>
        <taxon>Candidatus Bilamarchaeum</taxon>
    </lineage>
</organism>
<feature type="domain" description="Bacterial type II secretion system protein E" evidence="2">
    <location>
        <begin position="189"/>
        <end position="440"/>
    </location>
</feature>
<evidence type="ECO:0000313" key="4">
    <source>
        <dbReference type="Proteomes" id="UP000789941"/>
    </source>
</evidence>
<dbReference type="AlphaFoldDB" id="A0A5E4LLK9"/>
<sequence length="575" mass="66060">MIITTIIDKMVEIVQKNKKMDFKKIAKELSWDEESVEKIALLFHKAGLGMVHYPVNMVEQPWITILSTVPPESKHEEGKKVDEYVVPATGNHTSESVWILQSESERRPLYSIRRPRVSPYTRVYIEYLKTDIAKDLPIETSFSEEGATEKFHLRREMIKERIKKDLNPKADFLELISDLIVNEMYGLGELELLIGDARLEEIVVNTANLPVAVYHKRYGWMRTNIHLKTEESTRNYAEQIARKVGRQISMLNPILDAHLANGDRVNATLFPVSAHGNTITMRLFAKNPWTIVSYLKKENNSMSVEMAALLWQAMQYEMNVLIAGGTASGKTSALNGLISLIQPFQRIVTIEDTRELMLPTYQWNWVPLVTRLPNPEGAGEVTMLDLVVNALRMRPDRIVMGEIRRKREAEVLFEAMHTGHSVYSTIHADTGSQVIKRLVEPPIEVPASEVEDISLLVVQYRDRRKNVRRTLEVSEIVTTDGNPEVSKTYIWRPRGDNFQLVKPPHRYIEQMNIHTGMTEREVDEDQKSKRMVLEWMVKNKLENIEDIGRVMKSYYADEPGFIKIVSTNAPPSKVL</sequence>
<comment type="caution">
    <text evidence="3">The sequence shown here is derived from an EMBL/GenBank/DDBJ whole genome shotgun (WGS) entry which is preliminary data.</text>
</comment>
<reference evidence="3 4" key="1">
    <citation type="submission" date="2019-08" db="EMBL/GenBank/DDBJ databases">
        <authorList>
            <person name="Vazquez-Campos X."/>
        </authorList>
    </citation>
    <scope>NUCLEOTIDE SEQUENCE [LARGE SCALE GENOMIC DNA]</scope>
    <source>
        <strain evidence="3">LFW-283_2</strain>
    </source>
</reference>
<comment type="similarity">
    <text evidence="1">Belongs to the GSP E family.</text>
</comment>
<dbReference type="PANTHER" id="PTHR30486">
    <property type="entry name" value="TWITCHING MOTILITY PROTEIN PILT"/>
    <property type="match status" value="1"/>
</dbReference>
<evidence type="ECO:0000313" key="3">
    <source>
        <dbReference type="EMBL" id="VVC02934.1"/>
    </source>
</evidence>
<dbReference type="CDD" id="cd01130">
    <property type="entry name" value="VirB11-like_ATPase"/>
    <property type="match status" value="1"/>
</dbReference>
<dbReference type="EMBL" id="CABMJJ010000003">
    <property type="protein sequence ID" value="VVC02934.1"/>
    <property type="molecule type" value="Genomic_DNA"/>
</dbReference>
<accession>A0A5E4LLK9</accession>
<dbReference type="Proteomes" id="UP000789941">
    <property type="component" value="Unassembled WGS sequence"/>
</dbReference>